<proteinExistence type="predicted"/>
<protein>
    <submittedName>
        <fullName evidence="1">Uncharacterized protein</fullName>
    </submittedName>
</protein>
<gene>
    <name evidence="1" type="ORF">QXL92_30090</name>
</gene>
<evidence type="ECO:0000313" key="2">
    <source>
        <dbReference type="Proteomes" id="UP001229081"/>
    </source>
</evidence>
<dbReference type="AlphaFoldDB" id="A0A4R5WIW4"/>
<dbReference type="Proteomes" id="UP001229081">
    <property type="component" value="Unassembled WGS sequence"/>
</dbReference>
<reference evidence="1" key="1">
    <citation type="submission" date="2023-06" db="EMBL/GenBank/DDBJ databases">
        <title>Identification of two novel mycobacterium reveal diversities and complexities of Mycobacterium gordonae clade.</title>
        <authorList>
            <person name="Matsumoto Y."/>
            <person name="Nakamura S."/>
            <person name="Motooka D."/>
            <person name="Fukushima K."/>
        </authorList>
    </citation>
    <scope>NUCLEOTIDE SEQUENCE</scope>
    <source>
        <strain evidence="1">TY812</strain>
    </source>
</reference>
<dbReference type="EMBL" id="JAUFSA010000003">
    <property type="protein sequence ID" value="MDP7738986.1"/>
    <property type="molecule type" value="Genomic_DNA"/>
</dbReference>
<comment type="caution">
    <text evidence="1">The sequence shown here is derived from an EMBL/GenBank/DDBJ whole genome shotgun (WGS) entry which is preliminary data.</text>
</comment>
<name>A0A4R5WIW4_9MYCO</name>
<dbReference type="RefSeq" id="WP_133437521.1">
    <property type="nucleotide sequence ID" value="NZ_JAUFSA010000003.1"/>
</dbReference>
<accession>A0A4R5WIW4</accession>
<evidence type="ECO:0000313" key="1">
    <source>
        <dbReference type="EMBL" id="MDP7738986.1"/>
    </source>
</evidence>
<organism evidence="1 2">
    <name type="scientific">Mycobacterium paragordonae</name>
    <dbReference type="NCBI Taxonomy" id="1389713"/>
    <lineage>
        <taxon>Bacteria</taxon>
        <taxon>Bacillati</taxon>
        <taxon>Actinomycetota</taxon>
        <taxon>Actinomycetes</taxon>
        <taxon>Mycobacteriales</taxon>
        <taxon>Mycobacteriaceae</taxon>
        <taxon>Mycobacterium</taxon>
    </lineage>
</organism>
<sequence length="135" mass="14574">MTGSNNACTNAVSPVCAEDHDGLRGDTAVIDYGRSACLYHEGGYHYAALATSVAFGEHLVLVYGQSINDPTVRYDPLCRDVAHEQLGPLPPTVEAKIATAARPRCGRPTRHGRPCRVTVPAPGDSCPWHGRRRHD</sequence>